<evidence type="ECO:0000313" key="2">
    <source>
        <dbReference type="EMBL" id="ABW00939.1"/>
    </source>
</evidence>
<dbReference type="Pfam" id="PF13527">
    <property type="entry name" value="Acetyltransf_9"/>
    <property type="match status" value="1"/>
</dbReference>
<keyword evidence="3" id="KW-1185">Reference proteome</keyword>
<keyword evidence="2" id="KW-0808">Transferase</keyword>
<sequence length="388" mass="43417">MIIRNVKEEEWDEFMRLLERSYGFPSGFFPRHYPYIYSDACRDLSSFYVIEDNGKLVSHIGLFKMKAISFGVSIIMGGIGGVATLPEERGKGYMSALLNHVINVMKKEGIPLSVLWGDRQRYGAFGWEVAGQKQALYITSRSVSKSGIKPIEVSEVKWDDAVPLMRRHYESIPIRVERRWECYKSYESLDPASLGEPPLRIWVSDDGYVISQGSGAARGVLSRPNIVEVASLSNREAELVSGFMKAASVNEAVVHVNAYDEARLGELLKVTSYYVTLPEGVFRINNVYALLKSFEPLLSSRAQERGLKDYEVTLGLRFNNELDKATVFVRGGSVEVTSSEGSGNYIELSERDGVRLILGGPMGYVAKRLKPLTTLLPIPIHIPLLNYV</sequence>
<dbReference type="GO" id="GO:0030649">
    <property type="term" value="P:aminoglycoside antibiotic catabolic process"/>
    <property type="evidence" value="ECO:0007669"/>
    <property type="project" value="TreeGrafter"/>
</dbReference>
<evidence type="ECO:0000313" key="3">
    <source>
        <dbReference type="Proteomes" id="UP000001137"/>
    </source>
</evidence>
<dbReference type="CDD" id="cd04301">
    <property type="entry name" value="NAT_SF"/>
    <property type="match status" value="1"/>
</dbReference>
<dbReference type="PANTHER" id="PTHR37817:SF1">
    <property type="entry name" value="N-ACETYLTRANSFERASE EIS"/>
    <property type="match status" value="1"/>
</dbReference>
<dbReference type="EMBL" id="CP000852">
    <property type="protein sequence ID" value="ABW00939.1"/>
    <property type="molecule type" value="Genomic_DNA"/>
</dbReference>
<dbReference type="SUPFAM" id="SSF55729">
    <property type="entry name" value="Acyl-CoA N-acyltransferases (Nat)"/>
    <property type="match status" value="1"/>
</dbReference>
<gene>
    <name evidence="2" type="ordered locus">Cmaq_0085</name>
</gene>
<dbReference type="Proteomes" id="UP000001137">
    <property type="component" value="Chromosome"/>
</dbReference>
<dbReference type="STRING" id="397948.Cmaq_0085"/>
<dbReference type="PROSITE" id="PS51186">
    <property type="entry name" value="GNAT"/>
    <property type="match status" value="1"/>
</dbReference>
<feature type="domain" description="N-acetyltransferase" evidence="1">
    <location>
        <begin position="1"/>
        <end position="152"/>
    </location>
</feature>
<dbReference type="RefSeq" id="WP_012185159.1">
    <property type="nucleotide sequence ID" value="NC_009954.1"/>
</dbReference>
<evidence type="ECO:0000259" key="1">
    <source>
        <dbReference type="PROSITE" id="PS51186"/>
    </source>
</evidence>
<protein>
    <submittedName>
        <fullName evidence="2">GCN5-related N-acetyltransferase</fullName>
    </submittedName>
</protein>
<dbReference type="HOGENOM" id="CLU_717529_0_0_2"/>
<dbReference type="eggNOG" id="arCOG00849">
    <property type="taxonomic scope" value="Archaea"/>
</dbReference>
<dbReference type="GeneID" id="5710358"/>
<dbReference type="OrthoDB" id="212302at2157"/>
<accession>A8M9Q8</accession>
<dbReference type="AlphaFoldDB" id="A8M9Q8"/>
<dbReference type="Gene3D" id="3.40.630.30">
    <property type="match status" value="1"/>
</dbReference>
<dbReference type="KEGG" id="cma:Cmaq_0085"/>
<dbReference type="GO" id="GO:0034069">
    <property type="term" value="F:aminoglycoside N-acetyltransferase activity"/>
    <property type="evidence" value="ECO:0007669"/>
    <property type="project" value="TreeGrafter"/>
</dbReference>
<organism evidence="2 3">
    <name type="scientific">Caldivirga maquilingensis (strain ATCC 700844 / DSM 13496 / JCM 10307 / IC-167)</name>
    <dbReference type="NCBI Taxonomy" id="397948"/>
    <lineage>
        <taxon>Archaea</taxon>
        <taxon>Thermoproteota</taxon>
        <taxon>Thermoprotei</taxon>
        <taxon>Thermoproteales</taxon>
        <taxon>Thermoproteaceae</taxon>
        <taxon>Caldivirga</taxon>
    </lineage>
</organism>
<dbReference type="InterPro" id="IPR016181">
    <property type="entry name" value="Acyl_CoA_acyltransferase"/>
</dbReference>
<dbReference type="PANTHER" id="PTHR37817">
    <property type="entry name" value="N-ACETYLTRANSFERASE EIS"/>
    <property type="match status" value="1"/>
</dbReference>
<dbReference type="InterPro" id="IPR000182">
    <property type="entry name" value="GNAT_dom"/>
</dbReference>
<proteinExistence type="predicted"/>
<reference evidence="2 3" key="1">
    <citation type="submission" date="2007-10" db="EMBL/GenBank/DDBJ databases">
        <title>Complete sequence of Caldivirga maquilingensis IC-167.</title>
        <authorList>
            <consortium name="US DOE Joint Genome Institute"/>
            <person name="Copeland A."/>
            <person name="Lucas S."/>
            <person name="Lapidus A."/>
            <person name="Barry K."/>
            <person name="Glavina del Rio T."/>
            <person name="Dalin E."/>
            <person name="Tice H."/>
            <person name="Pitluck S."/>
            <person name="Saunders E."/>
            <person name="Brettin T."/>
            <person name="Bruce D."/>
            <person name="Detter J.C."/>
            <person name="Han C."/>
            <person name="Schmutz J."/>
            <person name="Larimer F."/>
            <person name="Land M."/>
            <person name="Hauser L."/>
            <person name="Kyrpides N."/>
            <person name="Ivanova N."/>
            <person name="Biddle J.F."/>
            <person name="Zhang Z."/>
            <person name="Fitz-Gibbon S.T."/>
            <person name="Lowe T.M."/>
            <person name="Saltikov C."/>
            <person name="House C.H."/>
            <person name="Richardson P."/>
        </authorList>
    </citation>
    <scope>NUCLEOTIDE SEQUENCE [LARGE SCALE GENOMIC DNA]</scope>
    <source>
        <strain evidence="3">ATCC 700844 / DSM 13496 / JCM 10307 / IC-167</strain>
    </source>
</reference>
<dbReference type="InterPro" id="IPR051554">
    <property type="entry name" value="Acetyltransferase_Eis"/>
</dbReference>
<name>A8M9Q8_CALMQ</name>